<dbReference type="EMBL" id="CAEZTM010000003">
    <property type="protein sequence ID" value="CAB4561607.1"/>
    <property type="molecule type" value="Genomic_DNA"/>
</dbReference>
<accession>A0A6J6DC89</accession>
<protein>
    <submittedName>
        <fullName evidence="1">Unannotated protein</fullName>
    </submittedName>
</protein>
<name>A0A6J6DC89_9ZZZZ</name>
<organism evidence="1">
    <name type="scientific">freshwater metagenome</name>
    <dbReference type="NCBI Taxonomy" id="449393"/>
    <lineage>
        <taxon>unclassified sequences</taxon>
        <taxon>metagenomes</taxon>
        <taxon>ecological metagenomes</taxon>
    </lineage>
</organism>
<sequence length="383" mass="42797">MPSAGRVIVPRRSRLVGAGRYLRMRLGQLLRGSPEPAPVGRPDYYKRELHPSLLVRSATSLPVRDLLEPGHQERSVLDAARECFRRDGVYPLNFSFPRPELMPPEIGDRPHFLSSTIPGEPFSFDSWDDYLAEYRSAYFALSTKKGGWDTFRHLEILFSGGIPLMPGLGKAHQHSLAHFPKRALVGVYDSLVQDGPALPSETTQEFFRDFARSHLSSDAMARYVLRLTGLESSSILFVDESLPRRTDYLSAFTYIGLKQATAQRTQAAFEPHFLFDDFTGDTSTLYGRGFGYSRSLPSTLRGSLATTGHAGAHQLAELSASFDAIVVGNYDANRGLVDQLRQRGVPANKFVCIVGSDLPTDFRLRHDMARSGMTFFVREFVKL</sequence>
<proteinExistence type="predicted"/>
<gene>
    <name evidence="1" type="ORF">UFOPK1684_00135</name>
</gene>
<evidence type="ECO:0000313" key="1">
    <source>
        <dbReference type="EMBL" id="CAB4561607.1"/>
    </source>
</evidence>
<reference evidence="1" key="1">
    <citation type="submission" date="2020-05" db="EMBL/GenBank/DDBJ databases">
        <authorList>
            <person name="Chiriac C."/>
            <person name="Salcher M."/>
            <person name="Ghai R."/>
            <person name="Kavagutti S V."/>
        </authorList>
    </citation>
    <scope>NUCLEOTIDE SEQUENCE</scope>
</reference>
<dbReference type="AlphaFoldDB" id="A0A6J6DC89"/>